<dbReference type="InterPro" id="IPR029016">
    <property type="entry name" value="GAF-like_dom_sf"/>
</dbReference>
<dbReference type="InterPro" id="IPR013656">
    <property type="entry name" value="PAS_4"/>
</dbReference>
<dbReference type="SMART" id="SM00387">
    <property type="entry name" value="HATPase_c"/>
    <property type="match status" value="1"/>
</dbReference>
<dbReference type="GO" id="GO:0000155">
    <property type="term" value="F:phosphorelay sensor kinase activity"/>
    <property type="evidence" value="ECO:0007669"/>
    <property type="project" value="InterPro"/>
</dbReference>
<dbReference type="SUPFAM" id="SSF55785">
    <property type="entry name" value="PYP-like sensor domain (PAS domain)"/>
    <property type="match status" value="3"/>
</dbReference>
<name>W0RFR3_9BACT</name>
<dbReference type="Gene3D" id="1.10.287.130">
    <property type="match status" value="1"/>
</dbReference>
<dbReference type="EC" id="2.7.13.3" evidence="2"/>
<dbReference type="InterPro" id="IPR036890">
    <property type="entry name" value="HATPase_C_sf"/>
</dbReference>
<evidence type="ECO:0000256" key="1">
    <source>
        <dbReference type="ARBA" id="ARBA00000085"/>
    </source>
</evidence>
<evidence type="ECO:0000313" key="9">
    <source>
        <dbReference type="EMBL" id="AHG89262.1"/>
    </source>
</evidence>
<dbReference type="InterPro" id="IPR003594">
    <property type="entry name" value="HATPase_dom"/>
</dbReference>
<dbReference type="CDD" id="cd00082">
    <property type="entry name" value="HisKA"/>
    <property type="match status" value="1"/>
</dbReference>
<feature type="domain" description="PAS" evidence="7">
    <location>
        <begin position="217"/>
        <end position="289"/>
    </location>
</feature>
<evidence type="ECO:0000259" key="7">
    <source>
        <dbReference type="PROSITE" id="PS50112"/>
    </source>
</evidence>
<dbReference type="CDD" id="cd00130">
    <property type="entry name" value="PAS"/>
    <property type="match status" value="2"/>
</dbReference>
<dbReference type="InterPro" id="IPR036097">
    <property type="entry name" value="HisK_dim/P_sf"/>
</dbReference>
<feature type="domain" description="PAC" evidence="8">
    <location>
        <begin position="411"/>
        <end position="463"/>
    </location>
</feature>
<dbReference type="PATRIC" id="fig|861299.3.peg.1752"/>
<keyword evidence="10" id="KW-1185">Reference proteome</keyword>
<comment type="catalytic activity">
    <reaction evidence="1">
        <text>ATP + protein L-histidine = ADP + protein N-phospho-L-histidine.</text>
        <dbReference type="EC" id="2.7.13.3"/>
    </reaction>
</comment>
<dbReference type="Gene3D" id="2.10.70.100">
    <property type="match status" value="1"/>
</dbReference>
<dbReference type="EMBL" id="CP007128">
    <property type="protein sequence ID" value="AHG89262.1"/>
    <property type="molecule type" value="Genomic_DNA"/>
</dbReference>
<evidence type="ECO:0000256" key="3">
    <source>
        <dbReference type="ARBA" id="ARBA00022553"/>
    </source>
</evidence>
<dbReference type="SMART" id="SM00091">
    <property type="entry name" value="PAS"/>
    <property type="match status" value="3"/>
</dbReference>
<dbReference type="SUPFAM" id="SSF55874">
    <property type="entry name" value="ATPase domain of HSP90 chaperone/DNA topoisomerase II/histidine kinase"/>
    <property type="match status" value="1"/>
</dbReference>
<evidence type="ECO:0000256" key="2">
    <source>
        <dbReference type="ARBA" id="ARBA00012438"/>
    </source>
</evidence>
<proteinExistence type="predicted"/>
<dbReference type="CDD" id="cd16922">
    <property type="entry name" value="HATPase_EvgS-ArcB-TorS-like"/>
    <property type="match status" value="1"/>
</dbReference>
<dbReference type="InterPro" id="IPR013655">
    <property type="entry name" value="PAS_fold_3"/>
</dbReference>
<dbReference type="SMART" id="SM00086">
    <property type="entry name" value="PAC"/>
    <property type="match status" value="2"/>
</dbReference>
<feature type="domain" description="PAS" evidence="7">
    <location>
        <begin position="338"/>
        <end position="408"/>
    </location>
</feature>
<dbReference type="InterPro" id="IPR000700">
    <property type="entry name" value="PAS-assoc_C"/>
</dbReference>
<evidence type="ECO:0000256" key="5">
    <source>
        <dbReference type="ARBA" id="ARBA00022777"/>
    </source>
</evidence>
<dbReference type="PRINTS" id="PR00344">
    <property type="entry name" value="BCTRLSENSOR"/>
</dbReference>
<dbReference type="InterPro" id="IPR000014">
    <property type="entry name" value="PAS"/>
</dbReference>
<dbReference type="Proteomes" id="UP000019151">
    <property type="component" value="Chromosome"/>
</dbReference>
<dbReference type="InterPro" id="IPR004358">
    <property type="entry name" value="Sig_transdc_His_kin-like_C"/>
</dbReference>
<dbReference type="STRING" id="861299.J421_1725"/>
<protein>
    <recommendedName>
        <fullName evidence="2">histidine kinase</fullName>
        <ecNumber evidence="2">2.7.13.3</ecNumber>
    </recommendedName>
</protein>
<keyword evidence="3" id="KW-0597">Phosphoprotein</keyword>
<evidence type="ECO:0000259" key="6">
    <source>
        <dbReference type="PROSITE" id="PS50109"/>
    </source>
</evidence>
<sequence>MPRDGRLGADADARPFVEVGPVDTETIRRFDGHGQDDAITAWMRASLNALVTLMERVAPGMRGSVLLLDDDGVTLRNGAAPNLPEAYCRAIDGERIGPAAGSCGTAAYRRARVIVRDIATDPLWADYRAVAEPFGLAACWSTPIFDAEGRILGTFAMYYDEPREPTAADVALTETATLLSANIITRARVARALRARTESAEQLAAALRQRETELRSSHARLRAALDASSTSTWEWDMRTNAVDCDEGLFRLFGVDPAEASGSFELFVSHIHADDRDRVIAAAQRCARDGGEFDEEFRTVWPDGSLRWAVDKGKVVLGDDGRPRFLIGACVDVTDRRVRDAQFRALAESIPQLAWMADADGAIYWYNERWYEYTGTTLEDVRGWGWTALQHPEHVERVVERIRRSFDTGEPWEDTFPLRGRDGRYRWFLSRAQPIRDANARIVRWFGTNTDINELREVEQARDRALAAAQFERQRLYEVFMQAPAAIAVLEGPAHVFTVANPRYQELIGGRDVIGAPVRDALPELLGQGFFELLDDVFRSGTVHSERERVVRLDKRGDGVPEEVFVDFVYQPLEDAGGTTFGVLVHAVDVTGQVRARQEIAAARVEAERANRAKSDFLAAMSHDLRTPLNAIGGYADLTAEGVYGPVNDAERGAMERIRKASDHLLSLINDILGFAKVEAGRIHLRIADVAVNEVVSGAVSMVEPQAAGKGLSLHARLGADEIRVRADPERLTQILTNLLTNAVKFTTTGAITVEWQADEHTVRIAVRDTGRGIPAEKLAAVFEPFVQAGRSAEEQRQGVGLGLAISRELARAMGGDLTLESALGAGSTFTLRLPRGA</sequence>
<dbReference type="InParanoid" id="W0RFR3"/>
<dbReference type="Pfam" id="PF02518">
    <property type="entry name" value="HATPase_c"/>
    <property type="match status" value="1"/>
</dbReference>
<dbReference type="SUPFAM" id="SSF55781">
    <property type="entry name" value="GAF domain-like"/>
    <property type="match status" value="1"/>
</dbReference>
<evidence type="ECO:0000259" key="8">
    <source>
        <dbReference type="PROSITE" id="PS50113"/>
    </source>
</evidence>
<dbReference type="eggNOG" id="COG2205">
    <property type="taxonomic scope" value="Bacteria"/>
</dbReference>
<feature type="domain" description="PAC" evidence="8">
    <location>
        <begin position="292"/>
        <end position="344"/>
    </location>
</feature>
<dbReference type="GO" id="GO:0005886">
    <property type="term" value="C:plasma membrane"/>
    <property type="evidence" value="ECO:0007669"/>
    <property type="project" value="TreeGrafter"/>
</dbReference>
<dbReference type="Pfam" id="PF00512">
    <property type="entry name" value="HisKA"/>
    <property type="match status" value="1"/>
</dbReference>
<dbReference type="InterPro" id="IPR003018">
    <property type="entry name" value="GAF"/>
</dbReference>
<dbReference type="SUPFAM" id="SSF47384">
    <property type="entry name" value="Homodimeric domain of signal transducing histidine kinase"/>
    <property type="match status" value="1"/>
</dbReference>
<keyword evidence="5" id="KW-0418">Kinase</keyword>
<dbReference type="Pfam" id="PF08448">
    <property type="entry name" value="PAS_4"/>
    <property type="match status" value="1"/>
</dbReference>
<dbReference type="Pfam" id="PF13185">
    <property type="entry name" value="GAF_2"/>
    <property type="match status" value="1"/>
</dbReference>
<dbReference type="PANTHER" id="PTHR43047">
    <property type="entry name" value="TWO-COMPONENT HISTIDINE PROTEIN KINASE"/>
    <property type="match status" value="1"/>
</dbReference>
<dbReference type="InterPro" id="IPR001610">
    <property type="entry name" value="PAC"/>
</dbReference>
<dbReference type="PROSITE" id="PS50113">
    <property type="entry name" value="PAC"/>
    <property type="match status" value="2"/>
</dbReference>
<dbReference type="SMART" id="SM00388">
    <property type="entry name" value="HisKA"/>
    <property type="match status" value="1"/>
</dbReference>
<dbReference type="InterPro" id="IPR005467">
    <property type="entry name" value="His_kinase_dom"/>
</dbReference>
<dbReference type="KEGG" id="gba:J421_1725"/>
<dbReference type="FunFam" id="3.30.450.20:FF:000099">
    <property type="entry name" value="Sensory box sensor histidine kinase"/>
    <property type="match status" value="1"/>
</dbReference>
<dbReference type="HOGENOM" id="CLU_011660_0_0_0"/>
<gene>
    <name evidence="9" type="ORF">J421_1725</name>
</gene>
<dbReference type="NCBIfam" id="TIGR00229">
    <property type="entry name" value="sensory_box"/>
    <property type="match status" value="2"/>
</dbReference>
<dbReference type="FunFam" id="3.30.565.10:FF:000010">
    <property type="entry name" value="Sensor histidine kinase RcsC"/>
    <property type="match status" value="1"/>
</dbReference>
<dbReference type="InterPro" id="IPR003661">
    <property type="entry name" value="HisK_dim/P_dom"/>
</dbReference>
<dbReference type="AlphaFoldDB" id="W0RFR3"/>
<dbReference type="GO" id="GO:0009927">
    <property type="term" value="F:histidine phosphotransfer kinase activity"/>
    <property type="evidence" value="ECO:0007669"/>
    <property type="project" value="TreeGrafter"/>
</dbReference>
<dbReference type="PANTHER" id="PTHR43047:SF72">
    <property type="entry name" value="OSMOSENSING HISTIDINE PROTEIN KINASE SLN1"/>
    <property type="match status" value="1"/>
</dbReference>
<dbReference type="FunCoup" id="W0RFR3">
    <property type="interactions" value="17"/>
</dbReference>
<dbReference type="PROSITE" id="PS50112">
    <property type="entry name" value="PAS"/>
    <property type="match status" value="2"/>
</dbReference>
<dbReference type="Gene3D" id="3.30.450.20">
    <property type="entry name" value="PAS domain"/>
    <property type="match status" value="3"/>
</dbReference>
<organism evidence="9 10">
    <name type="scientific">Gemmatirosa kalamazoonensis</name>
    <dbReference type="NCBI Taxonomy" id="861299"/>
    <lineage>
        <taxon>Bacteria</taxon>
        <taxon>Pseudomonadati</taxon>
        <taxon>Gemmatimonadota</taxon>
        <taxon>Gemmatimonadia</taxon>
        <taxon>Gemmatimonadales</taxon>
        <taxon>Gemmatimonadaceae</taxon>
        <taxon>Gemmatirosa</taxon>
    </lineage>
</organism>
<dbReference type="SMART" id="SM00065">
    <property type="entry name" value="GAF"/>
    <property type="match status" value="1"/>
</dbReference>
<evidence type="ECO:0000256" key="4">
    <source>
        <dbReference type="ARBA" id="ARBA00022679"/>
    </source>
</evidence>
<reference evidence="9 10" key="1">
    <citation type="journal article" date="2014" name="Genome Announc.">
        <title>Genome Sequence and Methylome of Soil Bacterium Gemmatirosa kalamazoonensis KBS708T, a Member of the Rarely Cultivated Gemmatimonadetes Phylum.</title>
        <authorList>
            <person name="Debruyn J.M."/>
            <person name="Radosevich M."/>
            <person name="Wommack K.E."/>
            <person name="Polson S.W."/>
            <person name="Hauser L.J."/>
            <person name="Fawaz M.N."/>
            <person name="Korlach J."/>
            <person name="Tsai Y.C."/>
        </authorList>
    </citation>
    <scope>NUCLEOTIDE SEQUENCE [LARGE SCALE GENOMIC DNA]</scope>
    <source>
        <strain evidence="9 10">KBS708</strain>
    </source>
</reference>
<dbReference type="PROSITE" id="PS50109">
    <property type="entry name" value="HIS_KIN"/>
    <property type="match status" value="1"/>
</dbReference>
<accession>W0RFR3</accession>
<feature type="domain" description="Histidine kinase" evidence="6">
    <location>
        <begin position="619"/>
        <end position="837"/>
    </location>
</feature>
<keyword evidence="4" id="KW-0808">Transferase</keyword>
<dbReference type="Gene3D" id="3.30.565.10">
    <property type="entry name" value="Histidine kinase-like ATPase, C-terminal domain"/>
    <property type="match status" value="1"/>
</dbReference>
<dbReference type="Gene3D" id="3.30.450.40">
    <property type="match status" value="1"/>
</dbReference>
<dbReference type="Pfam" id="PF08447">
    <property type="entry name" value="PAS_3"/>
    <property type="match status" value="2"/>
</dbReference>
<evidence type="ECO:0000313" key="10">
    <source>
        <dbReference type="Proteomes" id="UP000019151"/>
    </source>
</evidence>
<dbReference type="InterPro" id="IPR035965">
    <property type="entry name" value="PAS-like_dom_sf"/>
</dbReference>